<dbReference type="SUPFAM" id="SSF52980">
    <property type="entry name" value="Restriction endonuclease-like"/>
    <property type="match status" value="1"/>
</dbReference>
<organism evidence="2 3">
    <name type="scientific">Dietzia cinnamea</name>
    <dbReference type="NCBI Taxonomy" id="321318"/>
    <lineage>
        <taxon>Bacteria</taxon>
        <taxon>Bacillati</taxon>
        <taxon>Actinomycetota</taxon>
        <taxon>Actinomycetes</taxon>
        <taxon>Mycobacteriales</taxon>
        <taxon>Dietziaceae</taxon>
        <taxon>Dietzia</taxon>
    </lineage>
</organism>
<dbReference type="InterPro" id="IPR011335">
    <property type="entry name" value="Restrct_endonuc-II-like"/>
</dbReference>
<proteinExistence type="predicted"/>
<gene>
    <name evidence="2" type="ORF">M3D93_14540</name>
</gene>
<reference evidence="2" key="1">
    <citation type="submission" date="2022-04" db="EMBL/GenBank/DDBJ databases">
        <title>Human microbiome associated bacterial genomes.</title>
        <authorList>
            <person name="Sandstrom S."/>
            <person name="Salamzade R."/>
            <person name="Kalan L.R."/>
        </authorList>
    </citation>
    <scope>NUCLEOTIDE SEQUENCE</scope>
    <source>
        <strain evidence="2">P3-SID1762</strain>
    </source>
</reference>
<feature type="coiled-coil region" evidence="1">
    <location>
        <begin position="118"/>
        <end position="149"/>
    </location>
</feature>
<evidence type="ECO:0008006" key="4">
    <source>
        <dbReference type="Google" id="ProtNLM"/>
    </source>
</evidence>
<dbReference type="AlphaFoldDB" id="A0AAW5QD75"/>
<dbReference type="EMBL" id="JALXTC010000091">
    <property type="protein sequence ID" value="MCT2118951.1"/>
    <property type="molecule type" value="Genomic_DNA"/>
</dbReference>
<dbReference type="Proteomes" id="UP001206890">
    <property type="component" value="Unassembled WGS sequence"/>
</dbReference>
<keyword evidence="1" id="KW-0175">Coiled coil</keyword>
<dbReference type="RefSeq" id="WP_070719742.1">
    <property type="nucleotide sequence ID" value="NZ_JAFFGT010000009.1"/>
</dbReference>
<accession>A0AAW5QD75</accession>
<evidence type="ECO:0000313" key="2">
    <source>
        <dbReference type="EMBL" id="MCT2118951.1"/>
    </source>
</evidence>
<sequence>MATKRVSPAVLVPLQEALATAYWFKNDLRAFLRSATGEPELIAQLDWGGSYKRAIVRQLVTTLADNQHRYFDTLVALILATAEIDPSSLKRLDDGAAKYESAIAALRVLQDMVGPYRAMRSEAEAAAQRRRLDQERAEQKQALARETSELNAEFISMHSQQAQARGYALENLLNRLFALYDIDVKGPFRIQGEQIDGAFTFEGTDYLLEAKWTQELSTTSDLSIFAEKVRRKLDNTLGLFLSISGFQPNAVALSGEGGRRLLLLAEGYDLAMVLDGKILLDELLRRKKQHAARTGEILLRAADILS</sequence>
<evidence type="ECO:0000256" key="1">
    <source>
        <dbReference type="SAM" id="Coils"/>
    </source>
</evidence>
<protein>
    <recommendedName>
        <fullName evidence="4">Restriction endonuclease type IV Mrr domain-containing protein</fullName>
    </recommendedName>
</protein>
<evidence type="ECO:0000313" key="3">
    <source>
        <dbReference type="Proteomes" id="UP001206890"/>
    </source>
</evidence>
<comment type="caution">
    <text evidence="2">The sequence shown here is derived from an EMBL/GenBank/DDBJ whole genome shotgun (WGS) entry which is preliminary data.</text>
</comment>
<name>A0AAW5QD75_9ACTN</name>